<name>A0A4Z2JHA7_9TELE</name>
<organism evidence="2 3">
    <name type="scientific">Liparis tanakae</name>
    <name type="common">Tanaka's snailfish</name>
    <dbReference type="NCBI Taxonomy" id="230148"/>
    <lineage>
        <taxon>Eukaryota</taxon>
        <taxon>Metazoa</taxon>
        <taxon>Chordata</taxon>
        <taxon>Craniata</taxon>
        <taxon>Vertebrata</taxon>
        <taxon>Euteleostomi</taxon>
        <taxon>Actinopterygii</taxon>
        <taxon>Neopterygii</taxon>
        <taxon>Teleostei</taxon>
        <taxon>Neoteleostei</taxon>
        <taxon>Acanthomorphata</taxon>
        <taxon>Eupercaria</taxon>
        <taxon>Perciformes</taxon>
        <taxon>Cottioidei</taxon>
        <taxon>Cottales</taxon>
        <taxon>Liparidae</taxon>
        <taxon>Liparis</taxon>
    </lineage>
</organism>
<feature type="compositionally biased region" description="Basic and acidic residues" evidence="1">
    <location>
        <begin position="17"/>
        <end position="26"/>
    </location>
</feature>
<protein>
    <submittedName>
        <fullName evidence="2">Uncharacterized protein</fullName>
    </submittedName>
</protein>
<evidence type="ECO:0000256" key="1">
    <source>
        <dbReference type="SAM" id="MobiDB-lite"/>
    </source>
</evidence>
<keyword evidence="3" id="KW-1185">Reference proteome</keyword>
<dbReference type="AlphaFoldDB" id="A0A4Z2JHA7"/>
<sequence length="93" mass="10738">MSKQYFVERNIKNSSHQTEDNAEDRTSPLNNGDVRPARGPPFRCHELQFTAAQYYGVKCNLACFLYCLLLPMDTLLRQLSMDCKVKGFVFISR</sequence>
<evidence type="ECO:0000313" key="2">
    <source>
        <dbReference type="EMBL" id="TNN89124.1"/>
    </source>
</evidence>
<feature type="region of interest" description="Disordered" evidence="1">
    <location>
        <begin position="1"/>
        <end position="34"/>
    </location>
</feature>
<comment type="caution">
    <text evidence="2">The sequence shown here is derived from an EMBL/GenBank/DDBJ whole genome shotgun (WGS) entry which is preliminary data.</text>
</comment>
<evidence type="ECO:0000313" key="3">
    <source>
        <dbReference type="Proteomes" id="UP000314294"/>
    </source>
</evidence>
<reference evidence="2 3" key="1">
    <citation type="submission" date="2019-03" db="EMBL/GenBank/DDBJ databases">
        <title>First draft genome of Liparis tanakae, snailfish: a comprehensive survey of snailfish specific genes.</title>
        <authorList>
            <person name="Kim W."/>
            <person name="Song I."/>
            <person name="Jeong J.-H."/>
            <person name="Kim D."/>
            <person name="Kim S."/>
            <person name="Ryu S."/>
            <person name="Song J.Y."/>
            <person name="Lee S.K."/>
        </authorList>
    </citation>
    <scope>NUCLEOTIDE SEQUENCE [LARGE SCALE GENOMIC DNA]</scope>
    <source>
        <tissue evidence="2">Muscle</tissue>
    </source>
</reference>
<proteinExistence type="predicted"/>
<gene>
    <name evidence="2" type="ORF">EYF80_000412</name>
</gene>
<accession>A0A4Z2JHA7</accession>
<dbReference type="Proteomes" id="UP000314294">
    <property type="component" value="Unassembled WGS sequence"/>
</dbReference>
<dbReference type="EMBL" id="SRLO01000002">
    <property type="protein sequence ID" value="TNN89124.1"/>
    <property type="molecule type" value="Genomic_DNA"/>
</dbReference>